<evidence type="ECO:0000313" key="2">
    <source>
        <dbReference type="EMBL" id="KSU82105.1"/>
    </source>
</evidence>
<dbReference type="EMBL" id="LNQN01000005">
    <property type="protein sequence ID" value="KSU82105.1"/>
    <property type="molecule type" value="Genomic_DNA"/>
</dbReference>
<dbReference type="PANTHER" id="PTHR33121:SF71">
    <property type="entry name" value="OXYGEN SENSOR PROTEIN DOSP"/>
    <property type="match status" value="1"/>
</dbReference>
<dbReference type="SMART" id="SM00052">
    <property type="entry name" value="EAL"/>
    <property type="match status" value="1"/>
</dbReference>
<feature type="domain" description="EAL" evidence="1">
    <location>
        <begin position="385"/>
        <end position="614"/>
    </location>
</feature>
<dbReference type="RefSeq" id="WP_061974072.1">
    <property type="nucleotide sequence ID" value="NZ_FMAV01000003.1"/>
</dbReference>
<evidence type="ECO:0000313" key="3">
    <source>
        <dbReference type="Proteomes" id="UP000054099"/>
    </source>
</evidence>
<dbReference type="SUPFAM" id="SSF141868">
    <property type="entry name" value="EAL domain-like"/>
    <property type="match status" value="1"/>
</dbReference>
<dbReference type="Gene3D" id="3.20.20.450">
    <property type="entry name" value="EAL domain"/>
    <property type="match status" value="1"/>
</dbReference>
<dbReference type="OrthoDB" id="581425at2"/>
<dbReference type="InterPro" id="IPR050706">
    <property type="entry name" value="Cyclic-di-GMP_PDE-like"/>
</dbReference>
<dbReference type="Pfam" id="PF00563">
    <property type="entry name" value="EAL"/>
    <property type="match status" value="1"/>
</dbReference>
<gene>
    <name evidence="2" type="ORF">AS030_17715</name>
</gene>
<evidence type="ECO:0000259" key="1">
    <source>
        <dbReference type="PROSITE" id="PS50883"/>
    </source>
</evidence>
<reference evidence="2 3" key="1">
    <citation type="journal article" date="2014" name="Antonie Van Leeuwenhoek">
        <title>Fictibacillus enclensis sp. nov., isolated from marine sediment.</title>
        <authorList>
            <person name="Dastager S.G."/>
            <person name="Mawlankar R."/>
            <person name="Srinivasan K."/>
            <person name="Tang S.K."/>
            <person name="Lee J.C."/>
            <person name="Ramana V.V."/>
            <person name="Shouche Y.S."/>
        </authorList>
    </citation>
    <scope>NUCLEOTIDE SEQUENCE [LARGE SCALE GENOMIC DNA]</scope>
    <source>
        <strain evidence="2 3">NIO-1003</strain>
    </source>
</reference>
<comment type="caution">
    <text evidence="2">The sequence shown here is derived from an EMBL/GenBank/DDBJ whole genome shotgun (WGS) entry which is preliminary data.</text>
</comment>
<dbReference type="SUPFAM" id="SSF56112">
    <property type="entry name" value="Protein kinase-like (PK-like)"/>
    <property type="match status" value="1"/>
</dbReference>
<dbReference type="InterPro" id="IPR001633">
    <property type="entry name" value="EAL_dom"/>
</dbReference>
<dbReference type="GO" id="GO:0071111">
    <property type="term" value="F:cyclic-guanylate-specific phosphodiesterase activity"/>
    <property type="evidence" value="ECO:0007669"/>
    <property type="project" value="InterPro"/>
</dbReference>
<dbReference type="InterPro" id="IPR011009">
    <property type="entry name" value="Kinase-like_dom_sf"/>
</dbReference>
<dbReference type="PANTHER" id="PTHR33121">
    <property type="entry name" value="CYCLIC DI-GMP PHOSPHODIESTERASE PDEF"/>
    <property type="match status" value="1"/>
</dbReference>
<accession>A0A0V8J548</accession>
<dbReference type="InterPro" id="IPR035919">
    <property type="entry name" value="EAL_sf"/>
</dbReference>
<dbReference type="AlphaFoldDB" id="A0A0V8J548"/>
<organism evidence="2 3">
    <name type="scientific">Fictibacillus enclensis</name>
    <dbReference type="NCBI Taxonomy" id="1017270"/>
    <lineage>
        <taxon>Bacteria</taxon>
        <taxon>Bacillati</taxon>
        <taxon>Bacillota</taxon>
        <taxon>Bacilli</taxon>
        <taxon>Bacillales</taxon>
        <taxon>Fictibacillaceae</taxon>
        <taxon>Fictibacillus</taxon>
    </lineage>
</organism>
<dbReference type="PROSITE" id="PS50883">
    <property type="entry name" value="EAL"/>
    <property type="match status" value="1"/>
</dbReference>
<dbReference type="Proteomes" id="UP000054099">
    <property type="component" value="Unassembled WGS sequence"/>
</dbReference>
<protein>
    <recommendedName>
        <fullName evidence="1">EAL domain-containing protein</fullName>
    </recommendedName>
</protein>
<keyword evidence="3" id="KW-1185">Reference proteome</keyword>
<proteinExistence type="predicted"/>
<name>A0A0V8J548_9BACL</name>
<sequence>MFNFEESQERLDRFEFDLLPDIHRKINTGKSGAEIYLVQYIKKVEKKRRRVPALVKITSMEEGEREEAAYKMALHLASEADMNHYIPSVLDIKTFENQHAVMYEFAGAAESFTINEAVEKQMSVDYSGIINEALNFINGWGVEKKKIVSPYDHMIETLGTKRWETLFNPIKELGADTNSVVLSFHGNLFPNPLVYLYNKNLWKEETMYVKHSHSHGDYHGNNIIVTDKNKSDISIIDFAELKQHTNLFYDYRYLELHLLLDCFPLESSDNQDKWMEIGSYVTRDLMKELQQPLDIPDGIAPFDKILPCFGAEFIEEVGEIAVKDYQPSYYIAGVCAGLIYARRTKIKGLNRFAAFVYALFNLKKALQCLNISLPNEVSLPLAWPADRESKELDQIIQKKLFTIYAQPIVNTLTKEMEYVEILTRFNSKSPDHWYDLARRDGRLDEITIATCEEFVRNANDLKALKIKGIFYNLEADLTKETIVKCIELLKQTQLSFTIEITEHVKKDLELWKSIAEEEGVALSLDDFGEKAATELEEITVLQPAFVKMKRNKLQEYYGAIMDLDRQYIRKMVIEHVEEEELKQLTQDGIKYVQGWLCSVAKKLKDIDADQWNAGFLKG</sequence>